<keyword evidence="8" id="KW-1185">Reference proteome</keyword>
<keyword evidence="3" id="KW-0285">Flavoprotein</keyword>
<sequence length="437" mass="48942">MSITVAAGGSAAGFKSNVIIPGSANSGSSNYSHGLQYNEIYVGAIAQMACLRNGETPPDENRQRKLADELRAQVVEELIKRRKEVEWFIEEDFDAYIKRIKQPYKRNMEEEIKETEVSVPLLTPCKMGNFNLSHRIVLAPMTRTRSYNFIAQPHGILYYSQRTTKGGFLISEASGISETAQGVSNHSFQPNGDPPISCTDKAIQIEHNKAKFSPPRRLTVKEISQVVIDFRMAAKNAVEAGFDGVEIHGANGYLVDQFLKDQVNDRTDEYGGSIENRCRFPLEIVRAVSEEIGAHRVGIRLSPYANYNDSGDTNPDALGLHMAEALNKYSILYCHVIEPRMITIYDKQETKSSLLPMRKAFTGTFIVAGGYNRDDGNEVIGRSGADLVAFGRLFLANPDLPRRFELNSVLNKYDRSTFYTHDPVIGYTDYPFLEEKI</sequence>
<dbReference type="Proteomes" id="UP000594638">
    <property type="component" value="Unassembled WGS sequence"/>
</dbReference>
<dbReference type="SUPFAM" id="SSF51395">
    <property type="entry name" value="FMN-linked oxidoreductases"/>
    <property type="match status" value="1"/>
</dbReference>
<evidence type="ECO:0000256" key="1">
    <source>
        <dbReference type="ARBA" id="ARBA00001917"/>
    </source>
</evidence>
<organism evidence="7 8">
    <name type="scientific">Olea europaea subsp. europaea</name>
    <dbReference type="NCBI Taxonomy" id="158383"/>
    <lineage>
        <taxon>Eukaryota</taxon>
        <taxon>Viridiplantae</taxon>
        <taxon>Streptophyta</taxon>
        <taxon>Embryophyta</taxon>
        <taxon>Tracheophyta</taxon>
        <taxon>Spermatophyta</taxon>
        <taxon>Magnoliopsida</taxon>
        <taxon>eudicotyledons</taxon>
        <taxon>Gunneridae</taxon>
        <taxon>Pentapetalae</taxon>
        <taxon>asterids</taxon>
        <taxon>lamiids</taxon>
        <taxon>Lamiales</taxon>
        <taxon>Oleaceae</taxon>
        <taxon>Oleeae</taxon>
        <taxon>Olea</taxon>
    </lineage>
</organism>
<evidence type="ECO:0000256" key="3">
    <source>
        <dbReference type="ARBA" id="ARBA00022630"/>
    </source>
</evidence>
<evidence type="ECO:0000256" key="2">
    <source>
        <dbReference type="ARBA" id="ARBA00005979"/>
    </source>
</evidence>
<name>A0A8S0VL17_OLEEU</name>
<dbReference type="Gene3D" id="3.90.70.80">
    <property type="match status" value="1"/>
</dbReference>
<dbReference type="Pfam" id="PF00724">
    <property type="entry name" value="Oxidored_FMN"/>
    <property type="match status" value="2"/>
</dbReference>
<dbReference type="PANTHER" id="PTHR22893">
    <property type="entry name" value="NADH OXIDOREDUCTASE-RELATED"/>
    <property type="match status" value="1"/>
</dbReference>
<feature type="domain" description="NADH:flavin oxidoreductase/NADH oxidase N-terminal" evidence="6">
    <location>
        <begin position="195"/>
        <end position="406"/>
    </location>
</feature>
<comment type="similarity">
    <text evidence="2">Belongs to the NADH:flavin oxidoreductase/NADH oxidase family.</text>
</comment>
<evidence type="ECO:0000256" key="4">
    <source>
        <dbReference type="ARBA" id="ARBA00022643"/>
    </source>
</evidence>
<reference evidence="7 8" key="1">
    <citation type="submission" date="2019-12" db="EMBL/GenBank/DDBJ databases">
        <authorList>
            <person name="Alioto T."/>
            <person name="Alioto T."/>
            <person name="Gomez Garrido J."/>
        </authorList>
    </citation>
    <scope>NUCLEOTIDE SEQUENCE [LARGE SCALE GENOMIC DNA]</scope>
</reference>
<feature type="domain" description="NADH:flavin oxidoreductase/NADH oxidase N-terminal" evidence="6">
    <location>
        <begin position="121"/>
        <end position="186"/>
    </location>
</feature>
<evidence type="ECO:0000313" key="8">
    <source>
        <dbReference type="Proteomes" id="UP000594638"/>
    </source>
</evidence>
<gene>
    <name evidence="7" type="ORF">OLEA9_A106296</name>
</gene>
<comment type="cofactor">
    <cofactor evidence="1">
        <name>FMN</name>
        <dbReference type="ChEBI" id="CHEBI:58210"/>
    </cofactor>
</comment>
<dbReference type="CDD" id="cd02933">
    <property type="entry name" value="OYE_like_FMN"/>
    <property type="match status" value="1"/>
</dbReference>
<proteinExistence type="inferred from homology"/>
<dbReference type="EMBL" id="CACTIH010009432">
    <property type="protein sequence ID" value="CAA3031261.1"/>
    <property type="molecule type" value="Genomic_DNA"/>
</dbReference>
<dbReference type="OrthoDB" id="1663137at2759"/>
<dbReference type="Gramene" id="OE9A106296T1">
    <property type="protein sequence ID" value="OE9A106296C1"/>
    <property type="gene ID" value="OE9A106296"/>
</dbReference>
<dbReference type="Gene3D" id="3.20.20.70">
    <property type="entry name" value="Aldolase class I"/>
    <property type="match status" value="2"/>
</dbReference>
<dbReference type="GO" id="GO:0016491">
    <property type="term" value="F:oxidoreductase activity"/>
    <property type="evidence" value="ECO:0007669"/>
    <property type="project" value="InterPro"/>
</dbReference>
<dbReference type="InterPro" id="IPR013785">
    <property type="entry name" value="Aldolase_TIM"/>
</dbReference>
<evidence type="ECO:0000313" key="7">
    <source>
        <dbReference type="EMBL" id="CAA3031261.1"/>
    </source>
</evidence>
<dbReference type="InterPro" id="IPR045247">
    <property type="entry name" value="Oye-like"/>
</dbReference>
<evidence type="ECO:0000256" key="5">
    <source>
        <dbReference type="ARBA" id="ARBA00022857"/>
    </source>
</evidence>
<accession>A0A8S0VL17</accession>
<keyword evidence="4" id="KW-0288">FMN</keyword>
<dbReference type="InterPro" id="IPR001155">
    <property type="entry name" value="OxRdtase_FMN_N"/>
</dbReference>
<comment type="caution">
    <text evidence="7">The sequence shown here is derived from an EMBL/GenBank/DDBJ whole genome shotgun (WGS) entry which is preliminary data.</text>
</comment>
<dbReference type="AlphaFoldDB" id="A0A8S0VL17"/>
<dbReference type="PANTHER" id="PTHR22893:SF62">
    <property type="entry name" value="12-OXOPHYTODIENOATE REDUCTASE-LIKE PROTEIN"/>
    <property type="match status" value="1"/>
</dbReference>
<dbReference type="GO" id="GO:0010181">
    <property type="term" value="F:FMN binding"/>
    <property type="evidence" value="ECO:0007669"/>
    <property type="project" value="InterPro"/>
</dbReference>
<evidence type="ECO:0000259" key="6">
    <source>
        <dbReference type="Pfam" id="PF00724"/>
    </source>
</evidence>
<keyword evidence="5" id="KW-0521">NADP</keyword>
<protein>
    <submittedName>
        <fullName evidence="7">12-oxophytodienoate reductase 11</fullName>
    </submittedName>
</protein>